<evidence type="ECO:0008006" key="3">
    <source>
        <dbReference type="Google" id="ProtNLM"/>
    </source>
</evidence>
<gene>
    <name evidence="1" type="ORF">C7S18_02335</name>
</gene>
<evidence type="ECO:0000313" key="2">
    <source>
        <dbReference type="Proteomes" id="UP000241074"/>
    </source>
</evidence>
<reference evidence="1 2" key="2">
    <citation type="submission" date="2018-03" db="EMBL/GenBank/DDBJ databases">
        <authorList>
            <person name="Keele B.F."/>
        </authorList>
    </citation>
    <scope>NUCLEOTIDE SEQUENCE [LARGE SCALE GENOMIC DNA]</scope>
    <source>
        <strain evidence="1 2">D13</strain>
    </source>
</reference>
<protein>
    <recommendedName>
        <fullName evidence="3">Lipoprotein</fullName>
    </recommendedName>
</protein>
<organism evidence="1 2">
    <name type="scientific">Ahniella affigens</name>
    <dbReference type="NCBI Taxonomy" id="2021234"/>
    <lineage>
        <taxon>Bacteria</taxon>
        <taxon>Pseudomonadati</taxon>
        <taxon>Pseudomonadota</taxon>
        <taxon>Gammaproteobacteria</taxon>
        <taxon>Lysobacterales</taxon>
        <taxon>Rhodanobacteraceae</taxon>
        <taxon>Ahniella</taxon>
    </lineage>
</organism>
<sequence length="328" mass="36182">MSPRRFGLLTVALGTLILAGCHSYSGEDEVPEAAKALGCPDLTGTYAIPEASVELDPREWLGYHAKGKTWQSFSLQAIVPGAPVYVSLRRTDSEIANEVAALKASRPKAYNAWLDKASLSYVERGVTRRAHYDALGELGPTPEIGFSTPSGICIDSWFEYPGDHASNEDYTALALDADKHLLIKATRTTRDEFPIWCGDGCKGIPYAWHTKVSWVRAKRIENAKPWVFKAPAEPEAPAVDAYDDRDPRVAAFRQRVFAALPEGATMFNFHLRSDGVIFSGTAKTHDDLEAIKRLLSQDSIVVAVHQRRAWVTNRGDIEFALEIPLEAP</sequence>
<dbReference type="PROSITE" id="PS51257">
    <property type="entry name" value="PROKAR_LIPOPROTEIN"/>
    <property type="match status" value="1"/>
</dbReference>
<reference evidence="1 2" key="1">
    <citation type="submission" date="2018-03" db="EMBL/GenBank/DDBJ databases">
        <title>Ahniella affigens gen. nov., sp. nov., a gammaproteobacterium isolated from sandy soil near a stream.</title>
        <authorList>
            <person name="Ko Y."/>
            <person name="Kim J.-H."/>
        </authorList>
    </citation>
    <scope>NUCLEOTIDE SEQUENCE [LARGE SCALE GENOMIC DNA]</scope>
    <source>
        <strain evidence="1 2">D13</strain>
    </source>
</reference>
<dbReference type="RefSeq" id="WP_106890031.1">
    <property type="nucleotide sequence ID" value="NZ_CP027860.1"/>
</dbReference>
<dbReference type="AlphaFoldDB" id="A0A2P1PMN7"/>
<keyword evidence="2" id="KW-1185">Reference proteome</keyword>
<dbReference type="OrthoDB" id="5980344at2"/>
<accession>A0A2P1PMN7</accession>
<name>A0A2P1PMN7_9GAMM</name>
<evidence type="ECO:0000313" key="1">
    <source>
        <dbReference type="EMBL" id="AVP96102.1"/>
    </source>
</evidence>
<dbReference type="KEGG" id="xba:C7S18_02335"/>
<dbReference type="EMBL" id="CP027860">
    <property type="protein sequence ID" value="AVP96102.1"/>
    <property type="molecule type" value="Genomic_DNA"/>
</dbReference>
<proteinExistence type="predicted"/>
<dbReference type="Proteomes" id="UP000241074">
    <property type="component" value="Chromosome"/>
</dbReference>